<feature type="compositionally biased region" description="Basic and acidic residues" evidence="9">
    <location>
        <begin position="298"/>
        <end position="313"/>
    </location>
</feature>
<keyword evidence="5" id="KW-0256">Endoplasmic reticulum</keyword>
<feature type="transmembrane region" description="Helical" evidence="10">
    <location>
        <begin position="176"/>
        <end position="194"/>
    </location>
</feature>
<feature type="transmembrane region" description="Helical" evidence="10">
    <location>
        <begin position="60"/>
        <end position="85"/>
    </location>
</feature>
<dbReference type="Pfam" id="PF24456">
    <property type="entry name" value="RHD_RETREG1-3"/>
    <property type="match status" value="1"/>
</dbReference>
<evidence type="ECO:0000256" key="1">
    <source>
        <dbReference type="ARBA" id="ARBA00004477"/>
    </source>
</evidence>
<dbReference type="PANTHER" id="PTHR28659">
    <property type="entry name" value="RETICULON-LIKE PROTEIN"/>
    <property type="match status" value="1"/>
</dbReference>
<comment type="similarity">
    <text evidence="2">Belongs to the RETREG family.</text>
</comment>
<evidence type="ECO:0000256" key="5">
    <source>
        <dbReference type="ARBA" id="ARBA00022824"/>
    </source>
</evidence>
<sequence>GAMAAAGPGPGERQRRVQALSAALRCRLGPYEPLLGAVQAALVWERPGRSALCWAAVHGLFWFFALTSLRLLFLVAFTLIVVVCLDQWKHKIWPEIGVISVPKFCLHCSWGYVHPRLLGVPELSHHLAEGWVAGTNFLSNLFVFKQQSPGKFCLLVCGMFTFLAVLGRYIPGLLLSYLLLLFVLLWPLAVYHRLGQRMYLRLEPALQRLDFSVRGYMIARQRERQLHGRALGQEVTDDGSDSEEELAAFCPKLDDSVVAKELTISDSEHSDAEVSYTENGMFNLSRGQTPLTEGSEDLDGHSDPEESFARDLPDFPSINPEATGIDDEDDTSIGIPSLVYRSQGTEELQLPYEQEEFGALPSVQNLTNNIAGFVTRGMIQLALSGAPQPSTSYSTNPQRGAKTHLRAASSDLDTDAEGDDFELLDQSELNQLDPTGSRGQ</sequence>
<feature type="compositionally biased region" description="Acidic residues" evidence="9">
    <location>
        <begin position="412"/>
        <end position="425"/>
    </location>
</feature>
<dbReference type="InterPro" id="IPR057282">
    <property type="entry name" value="RETREG1-3-like_RHD"/>
</dbReference>
<comment type="caution">
    <text evidence="12">The sequence shown here is derived from an EMBL/GenBank/DDBJ whole genome shotgun (WGS) entry which is preliminary data.</text>
</comment>
<evidence type="ECO:0000256" key="4">
    <source>
        <dbReference type="ARBA" id="ARBA00022692"/>
    </source>
</evidence>
<feature type="region of interest" description="Disordered" evidence="9">
    <location>
        <begin position="282"/>
        <end position="316"/>
    </location>
</feature>
<dbReference type="GO" id="GO:0005789">
    <property type="term" value="C:endoplasmic reticulum membrane"/>
    <property type="evidence" value="ECO:0007669"/>
    <property type="project" value="UniProtKB-SubCell"/>
</dbReference>
<gene>
    <name evidence="12" type="primary">Retreg3</name>
    <name evidence="12" type="ORF">ATRCLA_R05225</name>
</gene>
<dbReference type="InterPro" id="IPR043384">
    <property type="entry name" value="RETREG1/3"/>
</dbReference>
<keyword evidence="7" id="KW-0072">Autophagy</keyword>
<keyword evidence="6 10" id="KW-1133">Transmembrane helix</keyword>
<proteinExistence type="inferred from homology"/>
<feature type="non-terminal residue" evidence="12">
    <location>
        <position position="1"/>
    </location>
</feature>
<evidence type="ECO:0000256" key="9">
    <source>
        <dbReference type="SAM" id="MobiDB-lite"/>
    </source>
</evidence>
<feature type="compositionally biased region" description="Polar residues" evidence="9">
    <location>
        <begin position="387"/>
        <end position="398"/>
    </location>
</feature>
<evidence type="ECO:0000256" key="6">
    <source>
        <dbReference type="ARBA" id="ARBA00022989"/>
    </source>
</evidence>
<dbReference type="AlphaFoldDB" id="A0A852PI65"/>
<reference evidence="12" key="1">
    <citation type="submission" date="2020-02" db="EMBL/GenBank/DDBJ databases">
        <title>Bird 10,000 Genomes (B10K) Project - Family phase.</title>
        <authorList>
            <person name="Zhang G."/>
        </authorList>
    </citation>
    <scope>NUCLEOTIDE SEQUENCE</scope>
    <source>
        <strain evidence="12">B10K-DU-029-61</strain>
        <tissue evidence="12">Blood</tissue>
    </source>
</reference>
<keyword evidence="8 10" id="KW-0472">Membrane</keyword>
<keyword evidence="3" id="KW-0597">Phosphoprotein</keyword>
<feature type="compositionally biased region" description="Polar residues" evidence="9">
    <location>
        <begin position="282"/>
        <end position="292"/>
    </location>
</feature>
<name>A0A852PI65_9PASS</name>
<comment type="subcellular location">
    <subcellularLocation>
        <location evidence="1">Endoplasmic reticulum membrane</location>
        <topology evidence="1">Multi-pass membrane protein</topology>
    </subcellularLocation>
</comment>
<evidence type="ECO:0000256" key="7">
    <source>
        <dbReference type="ARBA" id="ARBA00023006"/>
    </source>
</evidence>
<dbReference type="Proteomes" id="UP000658642">
    <property type="component" value="Unassembled WGS sequence"/>
</dbReference>
<protein>
    <submittedName>
        <fullName evidence="12">RETR3 regulator</fullName>
    </submittedName>
</protein>
<keyword evidence="13" id="KW-1185">Reference proteome</keyword>
<dbReference type="GO" id="GO:0061709">
    <property type="term" value="P:reticulophagy"/>
    <property type="evidence" value="ECO:0007669"/>
    <property type="project" value="InterPro"/>
</dbReference>
<evidence type="ECO:0000313" key="13">
    <source>
        <dbReference type="Proteomes" id="UP000658642"/>
    </source>
</evidence>
<evidence type="ECO:0000256" key="10">
    <source>
        <dbReference type="SAM" id="Phobius"/>
    </source>
</evidence>
<dbReference type="EMBL" id="WBMZ01016650">
    <property type="protein sequence ID" value="NXY25878.1"/>
    <property type="molecule type" value="Genomic_DNA"/>
</dbReference>
<evidence type="ECO:0000256" key="2">
    <source>
        <dbReference type="ARBA" id="ARBA00006299"/>
    </source>
</evidence>
<dbReference type="PANTHER" id="PTHR28659:SF1">
    <property type="entry name" value="RETICULOPHAGY REGULATOR 3"/>
    <property type="match status" value="1"/>
</dbReference>
<feature type="domain" description="RETREG1-3/ARL6IP-like N-terminal reticulon-homology" evidence="11">
    <location>
        <begin position="29"/>
        <end position="213"/>
    </location>
</feature>
<organism evidence="12 13">
    <name type="scientific">Atrichornis clamosus</name>
    <dbReference type="NCBI Taxonomy" id="449594"/>
    <lineage>
        <taxon>Eukaryota</taxon>
        <taxon>Metazoa</taxon>
        <taxon>Chordata</taxon>
        <taxon>Craniata</taxon>
        <taxon>Vertebrata</taxon>
        <taxon>Euteleostomi</taxon>
        <taxon>Archelosauria</taxon>
        <taxon>Archosauria</taxon>
        <taxon>Dinosauria</taxon>
        <taxon>Saurischia</taxon>
        <taxon>Theropoda</taxon>
        <taxon>Coelurosauria</taxon>
        <taxon>Aves</taxon>
        <taxon>Neognathae</taxon>
        <taxon>Neoaves</taxon>
        <taxon>Telluraves</taxon>
        <taxon>Australaves</taxon>
        <taxon>Passeriformes</taxon>
        <taxon>Menuridae</taxon>
        <taxon>Atrichornis</taxon>
    </lineage>
</organism>
<evidence type="ECO:0000259" key="11">
    <source>
        <dbReference type="Pfam" id="PF24456"/>
    </source>
</evidence>
<accession>A0A852PI65</accession>
<evidence type="ECO:0000256" key="3">
    <source>
        <dbReference type="ARBA" id="ARBA00022553"/>
    </source>
</evidence>
<evidence type="ECO:0000313" key="12">
    <source>
        <dbReference type="EMBL" id="NXY25878.1"/>
    </source>
</evidence>
<dbReference type="OrthoDB" id="10029527at2759"/>
<feature type="non-terminal residue" evidence="12">
    <location>
        <position position="440"/>
    </location>
</feature>
<keyword evidence="4 10" id="KW-0812">Transmembrane</keyword>
<feature type="region of interest" description="Disordered" evidence="9">
    <location>
        <begin position="385"/>
        <end position="440"/>
    </location>
</feature>
<evidence type="ECO:0000256" key="8">
    <source>
        <dbReference type="ARBA" id="ARBA00023136"/>
    </source>
</evidence>